<accession>A0A938YKA6</accession>
<organism evidence="2 3">
    <name type="scientific">Nakamurella leprariae</name>
    <dbReference type="NCBI Taxonomy" id="2803911"/>
    <lineage>
        <taxon>Bacteria</taxon>
        <taxon>Bacillati</taxon>
        <taxon>Actinomycetota</taxon>
        <taxon>Actinomycetes</taxon>
        <taxon>Nakamurellales</taxon>
        <taxon>Nakamurellaceae</taxon>
        <taxon>Nakamurella</taxon>
    </lineage>
</organism>
<gene>
    <name evidence="2" type="ORF">JL106_19245</name>
</gene>
<dbReference type="Proteomes" id="UP000663792">
    <property type="component" value="Unassembled WGS sequence"/>
</dbReference>
<dbReference type="SUPFAM" id="SSF52540">
    <property type="entry name" value="P-loop containing nucleoside triphosphate hydrolases"/>
    <property type="match status" value="1"/>
</dbReference>
<reference evidence="2" key="1">
    <citation type="submission" date="2021-01" db="EMBL/GenBank/DDBJ databases">
        <title>YIM 132084 draft genome.</title>
        <authorList>
            <person name="An D."/>
        </authorList>
    </citation>
    <scope>NUCLEOTIDE SEQUENCE</scope>
    <source>
        <strain evidence="2">YIM 132084</strain>
    </source>
</reference>
<feature type="domain" description="ATPase AAA-type core" evidence="1">
    <location>
        <begin position="57"/>
        <end position="88"/>
    </location>
</feature>
<proteinExistence type="predicted"/>
<dbReference type="InterPro" id="IPR027417">
    <property type="entry name" value="P-loop_NTPase"/>
</dbReference>
<dbReference type="AlphaFoldDB" id="A0A938YKA6"/>
<comment type="caution">
    <text evidence="2">The sequence shown here is derived from an EMBL/GenBank/DDBJ whole genome shotgun (WGS) entry which is preliminary data.</text>
</comment>
<keyword evidence="3" id="KW-1185">Reference proteome</keyword>
<dbReference type="GO" id="GO:0016887">
    <property type="term" value="F:ATP hydrolysis activity"/>
    <property type="evidence" value="ECO:0007669"/>
    <property type="project" value="InterPro"/>
</dbReference>
<dbReference type="GO" id="GO:0005524">
    <property type="term" value="F:ATP binding"/>
    <property type="evidence" value="ECO:0007669"/>
    <property type="project" value="InterPro"/>
</dbReference>
<dbReference type="InterPro" id="IPR003959">
    <property type="entry name" value="ATPase_AAA_core"/>
</dbReference>
<evidence type="ECO:0000259" key="1">
    <source>
        <dbReference type="Pfam" id="PF13304"/>
    </source>
</evidence>
<name>A0A938YKA6_9ACTN</name>
<dbReference type="EMBL" id="JAERWK010000026">
    <property type="protein sequence ID" value="MBM9469428.1"/>
    <property type="molecule type" value="Genomic_DNA"/>
</dbReference>
<sequence>MSARRARITGLPVRRVLGPGPEAGADPDRLFERIGWAADVPAVRQLLRDGLDLRAATVLVGENGSGKSTVVEAIALAFGLSAEGGSSLARHTTRVTESPVHELLTVRC</sequence>
<dbReference type="Pfam" id="PF13304">
    <property type="entry name" value="AAA_21"/>
    <property type="match status" value="1"/>
</dbReference>
<protein>
    <submittedName>
        <fullName evidence="2">AAA family ATPase</fullName>
    </submittedName>
</protein>
<dbReference type="Gene3D" id="3.40.50.300">
    <property type="entry name" value="P-loop containing nucleotide triphosphate hydrolases"/>
    <property type="match status" value="1"/>
</dbReference>
<evidence type="ECO:0000313" key="2">
    <source>
        <dbReference type="EMBL" id="MBM9469428.1"/>
    </source>
</evidence>
<evidence type="ECO:0000313" key="3">
    <source>
        <dbReference type="Proteomes" id="UP000663792"/>
    </source>
</evidence>